<dbReference type="SMART" id="SM00345">
    <property type="entry name" value="HTH_GNTR"/>
    <property type="match status" value="1"/>
</dbReference>
<keyword evidence="3" id="KW-0804">Transcription</keyword>
<dbReference type="Proteomes" id="UP000316252">
    <property type="component" value="Unassembled WGS sequence"/>
</dbReference>
<evidence type="ECO:0000256" key="2">
    <source>
        <dbReference type="ARBA" id="ARBA00023125"/>
    </source>
</evidence>
<dbReference type="InterPro" id="IPR000524">
    <property type="entry name" value="Tscrpt_reg_HTH_GntR"/>
</dbReference>
<dbReference type="EMBL" id="VHQG01000004">
    <property type="protein sequence ID" value="TPW74536.1"/>
    <property type="molecule type" value="Genomic_DNA"/>
</dbReference>
<dbReference type="PROSITE" id="PS50949">
    <property type="entry name" value="HTH_GNTR"/>
    <property type="match status" value="1"/>
</dbReference>
<evidence type="ECO:0000259" key="4">
    <source>
        <dbReference type="PROSITE" id="PS50949"/>
    </source>
</evidence>
<dbReference type="Pfam" id="PF00392">
    <property type="entry name" value="GntR"/>
    <property type="match status" value="1"/>
</dbReference>
<dbReference type="InterPro" id="IPR036388">
    <property type="entry name" value="WH-like_DNA-bd_sf"/>
</dbReference>
<evidence type="ECO:0000313" key="5">
    <source>
        <dbReference type="EMBL" id="TPW74536.1"/>
    </source>
</evidence>
<evidence type="ECO:0000256" key="1">
    <source>
        <dbReference type="ARBA" id="ARBA00023015"/>
    </source>
</evidence>
<dbReference type="GO" id="GO:0003700">
    <property type="term" value="F:DNA-binding transcription factor activity"/>
    <property type="evidence" value="ECO:0007669"/>
    <property type="project" value="InterPro"/>
</dbReference>
<proteinExistence type="predicted"/>
<keyword evidence="2" id="KW-0238">DNA-binding</keyword>
<sequence>MLLRVDPASEAPLFAQLAASVRREIARGALTAGDRLPAARDVAAALDVNVHTVLRAYQELREEGVVDLRRGRGAVVATGATVALELRDAVRVLVADARRRGVALPTLTALIQEEYRS</sequence>
<name>A0A506XWF3_9MICO</name>
<dbReference type="CDD" id="cd07377">
    <property type="entry name" value="WHTH_GntR"/>
    <property type="match status" value="1"/>
</dbReference>
<dbReference type="Gene3D" id="1.10.10.10">
    <property type="entry name" value="Winged helix-like DNA-binding domain superfamily/Winged helix DNA-binding domain"/>
    <property type="match status" value="1"/>
</dbReference>
<evidence type="ECO:0000313" key="6">
    <source>
        <dbReference type="Proteomes" id="UP000316252"/>
    </source>
</evidence>
<dbReference type="RefSeq" id="WP_141164174.1">
    <property type="nucleotide sequence ID" value="NZ_VHQG01000004.1"/>
</dbReference>
<feature type="domain" description="HTH gntR-type" evidence="4">
    <location>
        <begin position="11"/>
        <end position="79"/>
    </location>
</feature>
<organism evidence="5 6">
    <name type="scientific">Schumannella soli</name>
    <dbReference type="NCBI Taxonomy" id="2590779"/>
    <lineage>
        <taxon>Bacteria</taxon>
        <taxon>Bacillati</taxon>
        <taxon>Actinomycetota</taxon>
        <taxon>Actinomycetes</taxon>
        <taxon>Micrococcales</taxon>
        <taxon>Microbacteriaceae</taxon>
        <taxon>Schumannella</taxon>
    </lineage>
</organism>
<gene>
    <name evidence="5" type="ORF">FJ657_13115</name>
</gene>
<keyword evidence="1" id="KW-0805">Transcription regulation</keyword>
<evidence type="ECO:0000256" key="3">
    <source>
        <dbReference type="ARBA" id="ARBA00023163"/>
    </source>
</evidence>
<protein>
    <submittedName>
        <fullName evidence="5">GntR family transcriptional regulator</fullName>
    </submittedName>
</protein>
<dbReference type="GO" id="GO:0003677">
    <property type="term" value="F:DNA binding"/>
    <property type="evidence" value="ECO:0007669"/>
    <property type="project" value="UniProtKB-KW"/>
</dbReference>
<dbReference type="InterPro" id="IPR036390">
    <property type="entry name" value="WH_DNA-bd_sf"/>
</dbReference>
<keyword evidence="6" id="KW-1185">Reference proteome</keyword>
<comment type="caution">
    <text evidence="5">The sequence shown here is derived from an EMBL/GenBank/DDBJ whole genome shotgun (WGS) entry which is preliminary data.</text>
</comment>
<accession>A0A506XWF3</accession>
<dbReference type="PANTHER" id="PTHR38445">
    <property type="entry name" value="HTH-TYPE TRANSCRIPTIONAL REPRESSOR YTRA"/>
    <property type="match status" value="1"/>
</dbReference>
<dbReference type="PANTHER" id="PTHR38445:SF7">
    <property type="entry name" value="GNTR-FAMILY TRANSCRIPTIONAL REGULATOR"/>
    <property type="match status" value="1"/>
</dbReference>
<dbReference type="AlphaFoldDB" id="A0A506XWF3"/>
<reference evidence="5 6" key="1">
    <citation type="submission" date="2019-06" db="EMBL/GenBank/DDBJ databases">
        <authorList>
            <person name="Li F."/>
        </authorList>
    </citation>
    <scope>NUCLEOTIDE SEQUENCE [LARGE SCALE GENOMIC DNA]</scope>
    <source>
        <strain evidence="5 6">10F1D-1</strain>
    </source>
</reference>
<dbReference type="SUPFAM" id="SSF46785">
    <property type="entry name" value="Winged helix' DNA-binding domain"/>
    <property type="match status" value="1"/>
</dbReference>
<dbReference type="OrthoDB" id="3192286at2"/>